<dbReference type="Gene3D" id="3.30.1370.110">
    <property type="match status" value="1"/>
</dbReference>
<accession>A0ABM0KBC8</accession>
<evidence type="ECO:0000256" key="1">
    <source>
        <dbReference type="SAM" id="MobiDB-lite"/>
    </source>
</evidence>
<feature type="region of interest" description="Disordered" evidence="1">
    <location>
        <begin position="1"/>
        <end position="32"/>
    </location>
</feature>
<dbReference type="PANTHER" id="PTHR46535:SF1">
    <property type="entry name" value="NEDD4-BINDING PROTEIN 2"/>
    <property type="match status" value="1"/>
</dbReference>
<feature type="compositionally biased region" description="Polar residues" evidence="1">
    <location>
        <begin position="299"/>
        <end position="319"/>
    </location>
</feature>
<feature type="compositionally biased region" description="Polar residues" evidence="1">
    <location>
        <begin position="381"/>
        <end position="397"/>
    </location>
</feature>
<dbReference type="RefSeq" id="XP_005113502.2">
    <property type="nucleotide sequence ID" value="XM_005113445.2"/>
</dbReference>
<feature type="domain" description="Smr" evidence="2">
    <location>
        <begin position="590"/>
        <end position="671"/>
    </location>
</feature>
<sequence length="674" mass="76159">MEWVTNHLLDSTALGSEDSDGEEPKDSSDSAGRLANSVGSVLRLATLCSEVLKSLSHVDSDDLEMQVIQAAQTRLQRIEKFNWGRLLSVHSDRAQFGGDDLSINNFTGTVSADECWEWIPSQDSLEYVQPLMASPVTPVKTPPAFTLDREPWRAKHKVPELRTPVKQPRSPRSASFLRRSDSLSLAPKPGPASAALSPLEEYLQSAGGEARSPVKVATGPNQVVVPTDFIQQLELMFGPLQRPEPDQDLPLDDILARKIYNCLKLQANKKSFRSPEEEQLQADEEYARFLQEQEDQKNAEQGQVATGLSIPQGSTPGWTNQRPTWMSSGLEAQTKWESEHRQYHQTHSQHVGSVSSVLHELRGTKGKKLKPTKFRPAVPTTDLNSVWHNSSKGKQPENFQSIMREEREREDLLQEKMSKLHASEGGIDLATKLKRRQLGDMYPMLSSELLDEIFFQNNCSKEDSIEALTLTYGMTPVLVPREQEESHVYSQMRNEVVPEEEEWEPRFSAVEPTASLSYDDLRSEAHLYRRLAKECQDKALRYQSDGMAAAAFFYRQQVKKYKDEEMAANQRAAHVLFEKRHERLDRENLLDLHFYHLEEAKMAVDRAIIMKEEESVANPGKKNSSLYVVTGRGRNSKGGVAKLKPGIIGHLRVRGLRFEDASPGMLKVYLGQRI</sequence>
<dbReference type="PANTHER" id="PTHR46535">
    <property type="entry name" value="NEDD4-BINDING PROTEIN 2"/>
    <property type="match status" value="1"/>
</dbReference>
<dbReference type="GeneID" id="101859763"/>
<evidence type="ECO:0000313" key="4">
    <source>
        <dbReference type="RefSeq" id="XP_005113502.2"/>
    </source>
</evidence>
<feature type="region of interest" description="Disordered" evidence="1">
    <location>
        <begin position="369"/>
        <end position="397"/>
    </location>
</feature>
<dbReference type="Proteomes" id="UP000694888">
    <property type="component" value="Unplaced"/>
</dbReference>
<dbReference type="PROSITE" id="PS50828">
    <property type="entry name" value="SMR"/>
    <property type="match status" value="1"/>
</dbReference>
<gene>
    <name evidence="4" type="primary">LOC101859763</name>
</gene>
<name>A0ABM0KBC8_APLCA</name>
<feature type="region of interest" description="Disordered" evidence="1">
    <location>
        <begin position="159"/>
        <end position="194"/>
    </location>
</feature>
<evidence type="ECO:0000259" key="2">
    <source>
        <dbReference type="PROSITE" id="PS50828"/>
    </source>
</evidence>
<dbReference type="InterPro" id="IPR052772">
    <property type="entry name" value="Endo/PolyKinase_Domain-Protein"/>
</dbReference>
<dbReference type="InterPro" id="IPR036063">
    <property type="entry name" value="Smr_dom_sf"/>
</dbReference>
<proteinExistence type="predicted"/>
<protein>
    <submittedName>
        <fullName evidence="4">Uncharacterized protein LOC101859763</fullName>
    </submittedName>
</protein>
<dbReference type="InterPro" id="IPR002625">
    <property type="entry name" value="Smr_dom"/>
</dbReference>
<organism evidence="3 4">
    <name type="scientific">Aplysia californica</name>
    <name type="common">California sea hare</name>
    <dbReference type="NCBI Taxonomy" id="6500"/>
    <lineage>
        <taxon>Eukaryota</taxon>
        <taxon>Metazoa</taxon>
        <taxon>Spiralia</taxon>
        <taxon>Lophotrochozoa</taxon>
        <taxon>Mollusca</taxon>
        <taxon>Gastropoda</taxon>
        <taxon>Heterobranchia</taxon>
        <taxon>Euthyneura</taxon>
        <taxon>Tectipleura</taxon>
        <taxon>Aplysiida</taxon>
        <taxon>Aplysioidea</taxon>
        <taxon>Aplysiidae</taxon>
        <taxon>Aplysia</taxon>
    </lineage>
</organism>
<reference evidence="4" key="1">
    <citation type="submission" date="2025-08" db="UniProtKB">
        <authorList>
            <consortium name="RefSeq"/>
        </authorList>
    </citation>
    <scope>IDENTIFICATION</scope>
</reference>
<feature type="region of interest" description="Disordered" evidence="1">
    <location>
        <begin position="293"/>
        <end position="319"/>
    </location>
</feature>
<evidence type="ECO:0000313" key="3">
    <source>
        <dbReference type="Proteomes" id="UP000694888"/>
    </source>
</evidence>
<dbReference type="SUPFAM" id="SSF160443">
    <property type="entry name" value="SMR domain-like"/>
    <property type="match status" value="1"/>
</dbReference>
<keyword evidence="3" id="KW-1185">Reference proteome</keyword>
<dbReference type="SMART" id="SM00463">
    <property type="entry name" value="SMR"/>
    <property type="match status" value="1"/>
</dbReference>